<keyword evidence="2" id="KW-1015">Disulfide bond</keyword>
<dbReference type="Ensembl" id="ENSSMAT00000037635.1">
    <property type="protein sequence ID" value="ENSSMAP00000065098.1"/>
    <property type="gene ID" value="ENSSMAG00000024541.1"/>
</dbReference>
<keyword evidence="1" id="KW-0217">Developmental protein</keyword>
<evidence type="ECO:0000256" key="2">
    <source>
        <dbReference type="ARBA" id="ARBA00023157"/>
    </source>
</evidence>
<proteinExistence type="predicted"/>
<dbReference type="AlphaFoldDB" id="A0A8D3DZY9"/>
<organism evidence="5 6">
    <name type="scientific">Scophthalmus maximus</name>
    <name type="common">Turbot</name>
    <name type="synonym">Psetta maxima</name>
    <dbReference type="NCBI Taxonomy" id="52904"/>
    <lineage>
        <taxon>Eukaryota</taxon>
        <taxon>Metazoa</taxon>
        <taxon>Chordata</taxon>
        <taxon>Craniata</taxon>
        <taxon>Vertebrata</taxon>
        <taxon>Euteleostomi</taxon>
        <taxon>Actinopterygii</taxon>
        <taxon>Neopterygii</taxon>
        <taxon>Teleostei</taxon>
        <taxon>Neoteleostei</taxon>
        <taxon>Acanthomorphata</taxon>
        <taxon>Carangaria</taxon>
        <taxon>Pleuronectiformes</taxon>
        <taxon>Pleuronectoidei</taxon>
        <taxon>Scophthalmidae</taxon>
        <taxon>Scophthalmus</taxon>
    </lineage>
</organism>
<dbReference type="Pfam" id="PF01392">
    <property type="entry name" value="Fz"/>
    <property type="match status" value="1"/>
</dbReference>
<sequence>MRIENLEFGQPQGHFGQSQAGQEVHQFYPLVKVDCSPQLKPFLCSVYTPDCVAGKPRPPCRTLCEQARSGCESLMNKFGFVWPEALRTLCEQARSGCESVMNKFGLKWPEVLSCEAFTTESCEHVSLTSLLPFTGFLGINS</sequence>
<dbReference type="GeneTree" id="ENSGT00940000161812"/>
<dbReference type="PANTHER" id="PTHR11309">
    <property type="entry name" value="FRIZZLED"/>
    <property type="match status" value="1"/>
</dbReference>
<dbReference type="GO" id="GO:0017147">
    <property type="term" value="F:Wnt-protein binding"/>
    <property type="evidence" value="ECO:0007669"/>
    <property type="project" value="TreeGrafter"/>
</dbReference>
<accession>A0A8D3DZY9</accession>
<dbReference type="SUPFAM" id="SSF63501">
    <property type="entry name" value="Frizzled cysteine-rich domain"/>
    <property type="match status" value="2"/>
</dbReference>
<comment type="caution">
    <text evidence="3">Lacks conserved residue(s) required for the propagation of feature annotation.</text>
</comment>
<evidence type="ECO:0000256" key="1">
    <source>
        <dbReference type="ARBA" id="ARBA00022473"/>
    </source>
</evidence>
<name>A0A8D3DZY9_SCOMX</name>
<dbReference type="Proteomes" id="UP000694558">
    <property type="component" value="Chromosome 16"/>
</dbReference>
<dbReference type="GO" id="GO:0005886">
    <property type="term" value="C:plasma membrane"/>
    <property type="evidence" value="ECO:0007669"/>
    <property type="project" value="TreeGrafter"/>
</dbReference>
<reference evidence="5" key="2">
    <citation type="submission" date="2025-08" db="UniProtKB">
        <authorList>
            <consortium name="Ensembl"/>
        </authorList>
    </citation>
    <scope>IDENTIFICATION</scope>
</reference>
<evidence type="ECO:0000313" key="5">
    <source>
        <dbReference type="Ensembl" id="ENSSMAP00000065098.1"/>
    </source>
</evidence>
<protein>
    <recommendedName>
        <fullName evidence="4">FZ domain-containing protein</fullName>
    </recommendedName>
</protein>
<evidence type="ECO:0000313" key="6">
    <source>
        <dbReference type="Proteomes" id="UP000694558"/>
    </source>
</evidence>
<feature type="domain" description="FZ" evidence="4">
    <location>
        <begin position="1"/>
        <end position="125"/>
    </location>
</feature>
<evidence type="ECO:0000259" key="4">
    <source>
        <dbReference type="PROSITE" id="PS50038"/>
    </source>
</evidence>
<reference evidence="5" key="1">
    <citation type="submission" date="2023-05" db="EMBL/GenBank/DDBJ databases">
        <title>High-quality long-read genome of Scophthalmus maximus.</title>
        <authorList>
            <person name="Lien S."/>
            <person name="Martinez P."/>
        </authorList>
    </citation>
    <scope>NUCLEOTIDE SEQUENCE [LARGE SCALE GENOMIC DNA]</scope>
</reference>
<dbReference type="GO" id="GO:0060070">
    <property type="term" value="P:canonical Wnt signaling pathway"/>
    <property type="evidence" value="ECO:0007669"/>
    <property type="project" value="TreeGrafter"/>
</dbReference>
<dbReference type="InterPro" id="IPR015526">
    <property type="entry name" value="Frizzled/SFRP"/>
</dbReference>
<dbReference type="Gene3D" id="1.10.2000.10">
    <property type="entry name" value="Frizzled cysteine-rich domain"/>
    <property type="match status" value="2"/>
</dbReference>
<dbReference type="GO" id="GO:0042813">
    <property type="term" value="F:Wnt receptor activity"/>
    <property type="evidence" value="ECO:0007669"/>
    <property type="project" value="TreeGrafter"/>
</dbReference>
<dbReference type="GO" id="GO:0035567">
    <property type="term" value="P:non-canonical Wnt signaling pathway"/>
    <property type="evidence" value="ECO:0007669"/>
    <property type="project" value="TreeGrafter"/>
</dbReference>
<dbReference type="PROSITE" id="PS50038">
    <property type="entry name" value="FZ"/>
    <property type="match status" value="1"/>
</dbReference>
<dbReference type="InterPro" id="IPR036790">
    <property type="entry name" value="Frizzled_dom_sf"/>
</dbReference>
<evidence type="ECO:0000256" key="3">
    <source>
        <dbReference type="PROSITE-ProRule" id="PRU00090"/>
    </source>
</evidence>
<dbReference type="InterPro" id="IPR020067">
    <property type="entry name" value="Frizzled_dom"/>
</dbReference>
<dbReference type="SMART" id="SM00063">
    <property type="entry name" value="FRI"/>
    <property type="match status" value="1"/>
</dbReference>